<dbReference type="Gene3D" id="3.90.230.10">
    <property type="entry name" value="Creatinase/methionine aminopeptidase superfamily"/>
    <property type="match status" value="1"/>
</dbReference>
<keyword evidence="4 10" id="KW-0227">DNA damage</keyword>
<dbReference type="SMART" id="SM01285">
    <property type="entry name" value="FACT-Spt16_Nlob"/>
    <property type="match status" value="1"/>
</dbReference>
<comment type="subcellular location">
    <subcellularLocation>
        <location evidence="10">Nucleus</location>
    </subcellularLocation>
    <subcellularLocation>
        <location evidence="10">Chromosome</location>
    </subcellularLocation>
</comment>
<evidence type="ECO:0000256" key="4">
    <source>
        <dbReference type="ARBA" id="ARBA00022763"/>
    </source>
</evidence>
<evidence type="ECO:0000256" key="8">
    <source>
        <dbReference type="ARBA" id="ARBA00023204"/>
    </source>
</evidence>
<dbReference type="CDD" id="cd01091">
    <property type="entry name" value="CDC68-like"/>
    <property type="match status" value="1"/>
</dbReference>
<dbReference type="InterPro" id="IPR029149">
    <property type="entry name" value="Creatin/AminoP/Spt16_N"/>
</dbReference>
<evidence type="ECO:0000256" key="6">
    <source>
        <dbReference type="ARBA" id="ARBA00023054"/>
    </source>
</evidence>
<dbReference type="InterPro" id="IPR029148">
    <property type="entry name" value="FACT-SPT16_Nlobe"/>
</dbReference>
<dbReference type="InterPro" id="IPR000994">
    <property type="entry name" value="Pept_M24"/>
</dbReference>
<dbReference type="InterPro" id="IPR056595">
    <property type="entry name" value="Fact-SPT16_PH"/>
</dbReference>
<keyword evidence="8 10" id="KW-0234">DNA repair</keyword>
<dbReference type="SMART" id="SM01286">
    <property type="entry name" value="SPT16"/>
    <property type="match status" value="1"/>
</dbReference>
<reference evidence="15" key="1">
    <citation type="submission" date="2024-02" db="EMBL/GenBank/DDBJ databases">
        <authorList>
            <consortium name="ELIXIR-Norway"/>
            <consortium name="Elixir Norway"/>
        </authorList>
    </citation>
    <scope>NUCLEOTIDE SEQUENCE</scope>
</reference>
<dbReference type="InterPro" id="IPR013953">
    <property type="entry name" value="FACT_SPT16_M"/>
</dbReference>
<dbReference type="Pfam" id="PF00557">
    <property type="entry name" value="Peptidase_M24"/>
    <property type="match status" value="1"/>
</dbReference>
<dbReference type="InterPro" id="IPR013719">
    <property type="entry name" value="RTT106/SPT16-like_middle_dom"/>
</dbReference>
<dbReference type="Gene3D" id="3.40.350.10">
    <property type="entry name" value="Creatinase/prolidase N-terminal domain"/>
    <property type="match status" value="1"/>
</dbReference>
<sequence>MADVRNGDARGATGVQINLEYYGKRLKALYGHWKEHKRDVWGGADAIAIVTPPSSEDLRYLKSSALHLWLLGYEFPETVMVFMPGALHVVCSLKKASHLEELQKSSRMLTGVDIHLHVKERKEDGSKEMEGILEAVQSQSKSKPPTIGVLAREATEGALMERWAMCLADSGASQVDVAGGFSEVFAVKDEEEITNIRNAAHLSGQVLKGFVVPKLEVIIDEEKKITHAELMENTEEVIINPGKFLKLRPEDVDICYPPVFQSGGVFDLKPSAASNEDVLYFDAMGVIICAIGARFKSYCSNIARTIMIDADKLQQKAYIVLLKAHDAAIAALRPGNPVSAVYKAAYAVVESGGPEFLQHFTKNAGTGIGIEFRESGLTLNAKNERIIKAGMVFNVSLGFQNLTTESRNPKSRNFSLLLADTVIVTEKGSPEVPTSRCSKAFTDIAYSFEEEKEEEPQEERKPKPKLESNGSSELAGRMATLRSDNQEMTKEEVRRQHQAELARQKNEETARRLAAGGSGHGDGQGSAKSTNDITAYRNVDDIPSRELMIQVDQKNEAVLLPIYGSLVPFHIATIKSVSSQQDGGHSYIRIIFNVPGAGFGPNDMPSQKFPRAIYVKEVSFRSNDTRHSNQVVQLIKTLRRQVAQRESEKAERATLVVQERLQIGKGRPIRLSDLWIRPAFGGRGRKMSGTLESHANGFRYSTMRQEEKVDIMYRNIKHAFFQPAEKEMITILHFHLHNYIMVGTKKTNNVQFYVEVMEAVQTLGGNRRSMMDPDEIEEEQQERDRRNKINKEFEVFVKRMAELWDQPPWRELDLEFDIPFRELGFHGVPNKSSAFIVPTVNCLVELIETPFLVVSLNDIEIVNLERVGLGQKAFDMAIVFKDFKRDILRIDAIPSTSLDGIKEWLNSMNIKYYESRMNLNWRPILKTILEDPEKFIEDGGWEFLNMEASDSESEKSEESDEGYEPSDVEVVSESEDDDSDEESVVESEEEEEDDEDEEEEGLTWDQLEENAKREDKEKGDEDDSEDDRQRRKVKAGKGRPMDSRDSRGMPSKRPKVR</sequence>
<evidence type="ECO:0000256" key="5">
    <source>
        <dbReference type="ARBA" id="ARBA00023015"/>
    </source>
</evidence>
<feature type="compositionally biased region" description="Basic and acidic residues" evidence="11">
    <location>
        <begin position="1009"/>
        <end position="1019"/>
    </location>
</feature>
<evidence type="ECO:0000256" key="1">
    <source>
        <dbReference type="ARBA" id="ARBA00010779"/>
    </source>
</evidence>
<evidence type="ECO:0000256" key="2">
    <source>
        <dbReference type="ARBA" id="ARBA00022454"/>
    </source>
</evidence>
<dbReference type="InterPro" id="IPR011993">
    <property type="entry name" value="PH-like_dom_sf"/>
</dbReference>
<organism evidence="15 16">
    <name type="scientific">Sphagnum troendelagicum</name>
    <dbReference type="NCBI Taxonomy" id="128251"/>
    <lineage>
        <taxon>Eukaryota</taxon>
        <taxon>Viridiplantae</taxon>
        <taxon>Streptophyta</taxon>
        <taxon>Embryophyta</taxon>
        <taxon>Bryophyta</taxon>
        <taxon>Sphagnophytina</taxon>
        <taxon>Sphagnopsida</taxon>
        <taxon>Sphagnales</taxon>
        <taxon>Sphagnaceae</taxon>
        <taxon>Sphagnum</taxon>
    </lineage>
</organism>
<gene>
    <name evidence="15" type="ORF">CSSPTR1EN2_LOCUS13111</name>
</gene>
<dbReference type="SMART" id="SM01287">
    <property type="entry name" value="Rtt106"/>
    <property type="match status" value="1"/>
</dbReference>
<proteinExistence type="inferred from homology"/>
<dbReference type="PANTHER" id="PTHR13980:SF15">
    <property type="entry name" value="FACT COMPLEX SUBUNIT SPT16"/>
    <property type="match status" value="1"/>
</dbReference>
<dbReference type="InterPro" id="IPR048969">
    <property type="entry name" value="FACT_SPT16_C"/>
</dbReference>
<dbReference type="InterPro" id="IPR036005">
    <property type="entry name" value="Creatinase/aminopeptidase-like"/>
</dbReference>
<dbReference type="Proteomes" id="UP001497512">
    <property type="component" value="Chromosome 2"/>
</dbReference>
<evidence type="ECO:0000256" key="11">
    <source>
        <dbReference type="SAM" id="MobiDB-lite"/>
    </source>
</evidence>
<evidence type="ECO:0000256" key="9">
    <source>
        <dbReference type="ARBA" id="ARBA00023242"/>
    </source>
</evidence>
<comment type="subunit">
    <text evidence="10">Component of the FACT complex.</text>
</comment>
<name>A0ABP0U9I7_9BRYO</name>
<keyword evidence="3 10" id="KW-0235">DNA replication</keyword>
<evidence type="ECO:0000256" key="7">
    <source>
        <dbReference type="ARBA" id="ARBA00023163"/>
    </source>
</evidence>
<dbReference type="Pfam" id="PF21091">
    <property type="entry name" value="SPT16_C"/>
    <property type="match status" value="1"/>
</dbReference>
<dbReference type="PANTHER" id="PTHR13980">
    <property type="entry name" value="CDC68 RELATED"/>
    <property type="match status" value="1"/>
</dbReference>
<evidence type="ECO:0000256" key="3">
    <source>
        <dbReference type="ARBA" id="ARBA00022705"/>
    </source>
</evidence>
<dbReference type="Pfam" id="PF08512">
    <property type="entry name" value="Rttp106-like_middle"/>
    <property type="match status" value="1"/>
</dbReference>
<dbReference type="Pfam" id="PF24824">
    <property type="entry name" value="PH_SPT16"/>
    <property type="match status" value="1"/>
</dbReference>
<feature type="region of interest" description="Disordered" evidence="11">
    <location>
        <begin position="948"/>
        <end position="1057"/>
    </location>
</feature>
<evidence type="ECO:0000256" key="10">
    <source>
        <dbReference type="RuleBase" id="RU367052"/>
    </source>
</evidence>
<feature type="compositionally biased region" description="Acidic residues" evidence="11">
    <location>
        <begin position="448"/>
        <end position="457"/>
    </location>
</feature>
<protein>
    <recommendedName>
        <fullName evidence="10">FACT complex subunit</fullName>
    </recommendedName>
</protein>
<evidence type="ECO:0000259" key="12">
    <source>
        <dbReference type="SMART" id="SM01285"/>
    </source>
</evidence>
<dbReference type="EMBL" id="OZ019894">
    <property type="protein sequence ID" value="CAK9215962.1"/>
    <property type="molecule type" value="Genomic_DNA"/>
</dbReference>
<feature type="region of interest" description="Disordered" evidence="11">
    <location>
        <begin position="448"/>
        <end position="530"/>
    </location>
</feature>
<accession>A0ABP0U9I7</accession>
<evidence type="ECO:0000259" key="13">
    <source>
        <dbReference type="SMART" id="SM01286"/>
    </source>
</evidence>
<evidence type="ECO:0000259" key="14">
    <source>
        <dbReference type="SMART" id="SM01287"/>
    </source>
</evidence>
<keyword evidence="7 10" id="KW-0804">Transcription</keyword>
<feature type="domain" description="Histone chaperone RTT106/FACT complex subunit SPT16-like middle" evidence="14">
    <location>
        <begin position="825"/>
        <end position="915"/>
    </location>
</feature>
<comment type="function">
    <text evidence="10">Component of the FACT complex, a general chromatin factor that acts to reorganize nucleosomes. The FACT complex is involved in multiple processes that require DNA as a template such as mRNA elongation, DNA replication and DNA repair. During transcription elongation the FACT complex acts as a histone chaperone that both destabilizes and restores nucleosomal structure. It facilitates the passage of RNA polymerase II and transcription by promoting the dissociation of one histone H2A-H2B dimer from the nucleosome, then subsequently promotes the reestablishment of the nucleosome following the passage of RNA polymerase II.</text>
</comment>
<dbReference type="Gene3D" id="2.30.29.30">
    <property type="entry name" value="Pleckstrin-homology domain (PH domain)/Phosphotyrosine-binding domain (PTB)"/>
    <property type="match status" value="1"/>
</dbReference>
<dbReference type="InterPro" id="IPR040258">
    <property type="entry name" value="Spt16"/>
</dbReference>
<keyword evidence="6" id="KW-0175">Coiled coil</keyword>
<dbReference type="SUPFAM" id="SSF55920">
    <property type="entry name" value="Creatinase/aminopeptidase"/>
    <property type="match status" value="1"/>
</dbReference>
<dbReference type="InterPro" id="IPR033825">
    <property type="entry name" value="Spt16_M24"/>
</dbReference>
<dbReference type="Gene3D" id="2.30.29.210">
    <property type="entry name" value="FACT complex subunit Spt16p/Cdc68p"/>
    <property type="match status" value="1"/>
</dbReference>
<keyword evidence="2 10" id="KW-0158">Chromosome</keyword>
<keyword evidence="16" id="KW-1185">Reference proteome</keyword>
<evidence type="ECO:0000313" key="16">
    <source>
        <dbReference type="Proteomes" id="UP001497512"/>
    </source>
</evidence>
<comment type="similarity">
    <text evidence="1 10">Belongs to the peptidase M24 family. SPT16 subfamily.</text>
</comment>
<dbReference type="Gene3D" id="2.30.29.150">
    <property type="match status" value="1"/>
</dbReference>
<dbReference type="Pfam" id="PF14826">
    <property type="entry name" value="FACT-Spt16_Nlob"/>
    <property type="match status" value="1"/>
</dbReference>
<feature type="domain" description="FACT complex subunit SPT16 middle" evidence="13">
    <location>
        <begin position="549"/>
        <end position="700"/>
    </location>
</feature>
<keyword evidence="9 10" id="KW-0539">Nucleus</keyword>
<feature type="compositionally biased region" description="Acidic residues" evidence="11">
    <location>
        <begin position="949"/>
        <end position="1008"/>
    </location>
</feature>
<keyword evidence="5 10" id="KW-0805">Transcription regulation</keyword>
<evidence type="ECO:0000313" key="15">
    <source>
        <dbReference type="EMBL" id="CAK9215962.1"/>
    </source>
</evidence>
<feature type="domain" description="FACT complex subunit SPT16 N-terminal lobe" evidence="12">
    <location>
        <begin position="17"/>
        <end position="181"/>
    </location>
</feature>
<feature type="compositionally biased region" description="Basic and acidic residues" evidence="11">
    <location>
        <begin position="484"/>
        <end position="511"/>
    </location>
</feature>
<dbReference type="Pfam" id="PF08644">
    <property type="entry name" value="SPT16"/>
    <property type="match status" value="1"/>
</dbReference>